<evidence type="ECO:0000256" key="5">
    <source>
        <dbReference type="ARBA" id="ARBA00022737"/>
    </source>
</evidence>
<evidence type="ECO:0000256" key="7">
    <source>
        <dbReference type="ARBA" id="ARBA00022786"/>
    </source>
</evidence>
<feature type="region of interest" description="Disordered" evidence="9">
    <location>
        <begin position="1"/>
        <end position="366"/>
    </location>
</feature>
<feature type="compositionally biased region" description="Low complexity" evidence="9">
    <location>
        <begin position="318"/>
        <end position="331"/>
    </location>
</feature>
<dbReference type="STRING" id="1051891.A0A0C3Q012"/>
<dbReference type="SMART" id="SM00647">
    <property type="entry name" value="IBR"/>
    <property type="match status" value="1"/>
</dbReference>
<keyword evidence="5" id="KW-0677">Repeat</keyword>
<feature type="compositionally biased region" description="Polar residues" evidence="9">
    <location>
        <begin position="147"/>
        <end position="168"/>
    </location>
</feature>
<keyword evidence="6" id="KW-0863">Zinc-finger</keyword>
<feature type="region of interest" description="Disordered" evidence="9">
    <location>
        <begin position="447"/>
        <end position="475"/>
    </location>
</feature>
<dbReference type="Proteomes" id="UP000054248">
    <property type="component" value="Unassembled WGS sequence"/>
</dbReference>
<feature type="compositionally biased region" description="Polar residues" evidence="9">
    <location>
        <begin position="248"/>
        <end position="269"/>
    </location>
</feature>
<comment type="catalytic activity">
    <reaction evidence="1">
        <text>[E2 ubiquitin-conjugating enzyme]-S-ubiquitinyl-L-cysteine + [acceptor protein]-L-lysine = [E2 ubiquitin-conjugating enzyme]-L-cysteine + [acceptor protein]-N(6)-ubiquitinyl-L-lysine.</text>
        <dbReference type="EC" id="2.3.2.31"/>
    </reaction>
</comment>
<dbReference type="PROSITE" id="PS51873">
    <property type="entry name" value="TRIAD"/>
    <property type="match status" value="1"/>
</dbReference>
<reference evidence="12" key="2">
    <citation type="submission" date="2015-01" db="EMBL/GenBank/DDBJ databases">
        <title>Evolutionary Origins and Diversification of the Mycorrhizal Mutualists.</title>
        <authorList>
            <consortium name="DOE Joint Genome Institute"/>
            <consortium name="Mycorrhizal Genomics Consortium"/>
            <person name="Kohler A."/>
            <person name="Kuo A."/>
            <person name="Nagy L.G."/>
            <person name="Floudas D."/>
            <person name="Copeland A."/>
            <person name="Barry K.W."/>
            <person name="Cichocki N."/>
            <person name="Veneault-Fourrey C."/>
            <person name="LaButti K."/>
            <person name="Lindquist E.A."/>
            <person name="Lipzen A."/>
            <person name="Lundell T."/>
            <person name="Morin E."/>
            <person name="Murat C."/>
            <person name="Riley R."/>
            <person name="Ohm R."/>
            <person name="Sun H."/>
            <person name="Tunlid A."/>
            <person name="Henrissat B."/>
            <person name="Grigoriev I.V."/>
            <person name="Hibbett D.S."/>
            <person name="Martin F."/>
        </authorList>
    </citation>
    <scope>NUCLEOTIDE SEQUENCE [LARGE SCALE GENOMIC DNA]</scope>
    <source>
        <strain evidence="12">MUT 4182</strain>
    </source>
</reference>
<evidence type="ECO:0000256" key="6">
    <source>
        <dbReference type="ARBA" id="ARBA00022771"/>
    </source>
</evidence>
<dbReference type="GO" id="GO:0016567">
    <property type="term" value="P:protein ubiquitination"/>
    <property type="evidence" value="ECO:0007669"/>
    <property type="project" value="InterPro"/>
</dbReference>
<keyword evidence="4" id="KW-0479">Metal-binding</keyword>
<dbReference type="GO" id="GO:0061630">
    <property type="term" value="F:ubiquitin protein ligase activity"/>
    <property type="evidence" value="ECO:0007669"/>
    <property type="project" value="UniProtKB-EC"/>
</dbReference>
<evidence type="ECO:0000256" key="9">
    <source>
        <dbReference type="SAM" id="MobiDB-lite"/>
    </source>
</evidence>
<sequence length="869" mass="94666">MSSSNTNVLEGDRETIGELSSRPNAQRKTTDEEPISPEILSLMASISGPAASKRSQQRSMTDKVKGKSKKRYDDDDDSDAASSVVSLDELITEPNASGTSLNATYTGFSASNTEPEGSSGTAQRRQDSSSGVSSSSRSLPSIPTVSTSISQPQPTESVASPAGSQSVFSPVDTPVNPRFNPNYFAPTSKNSQLFRDMSRPGDLVFGPSQGEPAGSQNVNNSNKPFTKNLEQDNTNPFMDPPTPAYPNIPSTSNAWTPDPLTSTAFQQKIRTPEPQRAPIQNLNGNTQFSSRPRATKKLTEEDLNARLDEEDDEPIGSTHSHPPTTRHTPIPNATPSTHNNASRTNSANTRSSPSRRQSRILDHGDRLTILPEGFDDYDFTINPDTHNSDAERGIYNPFMMNRQATPPWERRGSGNGVASNSQMDFDYDNVPASLIDYDAALRIYDPQPQPRQRTRPQTPLQSSANPARSRTPVGTRQYSVDGDRLLAIQLAEEQKGMIMNQAVAMYLDRTLTPLDDCSFDNLVAHGLVDREVLELIEQLDTTALEAVAAISSVPPPAPDSPLPTKRTDSPLGIPLPDPGNGKGKSTQADDDDAAPNPLFSTNINRSDSTAQLLSAGSQTSINVFIQAPVTSSAPKSPSPKPPTVTSHCGICFETFQVVDAPREAANLAIYASNTDKGKAVATVTDSSVTSEYGVILTCSKRHGFCIDCLTQYIKSKLQDGIPLEGKGFPVRCPGCDFKNSRWEADDDLAESVLDEETLEFWRRQKLLLSLPGMIYCPNSRCSELLAPPEELAPDMPTAAECPSCTCSLCFQCGSLWHPDLTCKENEALKEHEDKEIYIMSKKQHWRRCPKCKMVVEKNEGNLELVHSSP</sequence>
<dbReference type="InterPro" id="IPR044066">
    <property type="entry name" value="TRIAD_supradom"/>
</dbReference>
<dbReference type="OrthoDB" id="9977870at2759"/>
<gene>
    <name evidence="11" type="ORF">M407DRAFT_29153</name>
</gene>
<dbReference type="PANTHER" id="PTHR11685">
    <property type="entry name" value="RBR FAMILY RING FINGER AND IBR DOMAIN-CONTAINING"/>
    <property type="match status" value="1"/>
</dbReference>
<evidence type="ECO:0000256" key="8">
    <source>
        <dbReference type="ARBA" id="ARBA00022833"/>
    </source>
</evidence>
<feature type="compositionally biased region" description="Basic and acidic residues" evidence="9">
    <location>
        <begin position="297"/>
        <end position="307"/>
    </location>
</feature>
<evidence type="ECO:0000256" key="2">
    <source>
        <dbReference type="ARBA" id="ARBA00012251"/>
    </source>
</evidence>
<keyword evidence="8" id="KW-0862">Zinc</keyword>
<dbReference type="InterPro" id="IPR031127">
    <property type="entry name" value="E3_UB_ligase_RBR"/>
</dbReference>
<feature type="compositionally biased region" description="Polar residues" evidence="9">
    <location>
        <begin position="214"/>
        <end position="225"/>
    </location>
</feature>
<keyword evidence="3" id="KW-0808">Transferase</keyword>
<evidence type="ECO:0000256" key="1">
    <source>
        <dbReference type="ARBA" id="ARBA00001798"/>
    </source>
</evidence>
<reference evidence="11 12" key="1">
    <citation type="submission" date="2014-04" db="EMBL/GenBank/DDBJ databases">
        <authorList>
            <consortium name="DOE Joint Genome Institute"/>
            <person name="Kuo A."/>
            <person name="Girlanda M."/>
            <person name="Perotto S."/>
            <person name="Kohler A."/>
            <person name="Nagy L.G."/>
            <person name="Floudas D."/>
            <person name="Copeland A."/>
            <person name="Barry K.W."/>
            <person name="Cichocki N."/>
            <person name="Veneault-Fourrey C."/>
            <person name="LaButti K."/>
            <person name="Lindquist E.A."/>
            <person name="Lipzen A."/>
            <person name="Lundell T."/>
            <person name="Morin E."/>
            <person name="Murat C."/>
            <person name="Sun H."/>
            <person name="Tunlid A."/>
            <person name="Henrissat B."/>
            <person name="Grigoriev I.V."/>
            <person name="Hibbett D.S."/>
            <person name="Martin F."/>
            <person name="Nordberg H.P."/>
            <person name="Cantor M.N."/>
            <person name="Hua S.X."/>
        </authorList>
    </citation>
    <scope>NUCLEOTIDE SEQUENCE [LARGE SCALE GENOMIC DNA]</scope>
    <source>
        <strain evidence="11 12">MUT 4182</strain>
    </source>
</reference>
<feature type="compositionally biased region" description="Polar residues" evidence="9">
    <location>
        <begin position="333"/>
        <end position="355"/>
    </location>
</feature>
<evidence type="ECO:0000313" key="12">
    <source>
        <dbReference type="Proteomes" id="UP000054248"/>
    </source>
</evidence>
<dbReference type="EC" id="2.3.2.31" evidence="2"/>
<protein>
    <recommendedName>
        <fullName evidence="2">RBR-type E3 ubiquitin transferase</fullName>
        <ecNumber evidence="2">2.3.2.31</ecNumber>
    </recommendedName>
</protein>
<proteinExistence type="predicted"/>
<feature type="compositionally biased region" description="Polar residues" evidence="9">
    <location>
        <begin position="94"/>
        <end position="123"/>
    </location>
</feature>
<feature type="region of interest" description="Disordered" evidence="9">
    <location>
        <begin position="551"/>
        <end position="599"/>
    </location>
</feature>
<dbReference type="EMBL" id="KN823145">
    <property type="protein sequence ID" value="KIO21225.1"/>
    <property type="molecule type" value="Genomic_DNA"/>
</dbReference>
<feature type="domain" description="RING-type" evidence="10">
    <location>
        <begin position="644"/>
        <end position="869"/>
    </location>
</feature>
<dbReference type="Gene3D" id="3.30.40.10">
    <property type="entry name" value="Zinc/RING finger domain, C3HC4 (zinc finger)"/>
    <property type="match status" value="1"/>
</dbReference>
<feature type="compositionally biased region" description="Low complexity" evidence="9">
    <location>
        <begin position="128"/>
        <end position="146"/>
    </location>
</feature>
<dbReference type="HOGENOM" id="CLU_331811_0_0_1"/>
<name>A0A0C3Q012_9AGAM</name>
<evidence type="ECO:0000259" key="10">
    <source>
        <dbReference type="PROSITE" id="PS51873"/>
    </source>
</evidence>
<feature type="compositionally biased region" description="Polar residues" evidence="9">
    <location>
        <begin position="278"/>
        <end position="292"/>
    </location>
</feature>
<keyword evidence="7" id="KW-0833">Ubl conjugation pathway</keyword>
<dbReference type="InterPro" id="IPR013083">
    <property type="entry name" value="Znf_RING/FYVE/PHD"/>
</dbReference>
<dbReference type="CDD" id="cd22582">
    <property type="entry name" value="BRcat_RBR_unk"/>
    <property type="match status" value="1"/>
</dbReference>
<dbReference type="Pfam" id="PF01485">
    <property type="entry name" value="IBR"/>
    <property type="match status" value="1"/>
</dbReference>
<dbReference type="AlphaFoldDB" id="A0A0C3Q012"/>
<evidence type="ECO:0000256" key="4">
    <source>
        <dbReference type="ARBA" id="ARBA00022723"/>
    </source>
</evidence>
<accession>A0A0C3Q012</accession>
<evidence type="ECO:0000313" key="11">
    <source>
        <dbReference type="EMBL" id="KIO21225.1"/>
    </source>
</evidence>
<organism evidence="11 12">
    <name type="scientific">Tulasnella calospora MUT 4182</name>
    <dbReference type="NCBI Taxonomy" id="1051891"/>
    <lineage>
        <taxon>Eukaryota</taxon>
        <taxon>Fungi</taxon>
        <taxon>Dikarya</taxon>
        <taxon>Basidiomycota</taxon>
        <taxon>Agaricomycotina</taxon>
        <taxon>Agaricomycetes</taxon>
        <taxon>Cantharellales</taxon>
        <taxon>Tulasnellaceae</taxon>
        <taxon>Tulasnella</taxon>
    </lineage>
</organism>
<feature type="compositionally biased region" description="Polar residues" evidence="9">
    <location>
        <begin position="462"/>
        <end position="475"/>
    </location>
</feature>
<keyword evidence="12" id="KW-1185">Reference proteome</keyword>
<dbReference type="SUPFAM" id="SSF57850">
    <property type="entry name" value="RING/U-box"/>
    <property type="match status" value="1"/>
</dbReference>
<dbReference type="InterPro" id="IPR002867">
    <property type="entry name" value="IBR_dom"/>
</dbReference>
<dbReference type="GO" id="GO:0008270">
    <property type="term" value="F:zinc ion binding"/>
    <property type="evidence" value="ECO:0007669"/>
    <property type="project" value="UniProtKB-KW"/>
</dbReference>
<evidence type="ECO:0000256" key="3">
    <source>
        <dbReference type="ARBA" id="ARBA00022679"/>
    </source>
</evidence>